<dbReference type="Pfam" id="PF20279">
    <property type="entry name" value="CTD12"/>
    <property type="match status" value="1"/>
</dbReference>
<name>H6SK23_PARPM</name>
<accession>H6SK23</accession>
<reference evidence="2 3" key="1">
    <citation type="submission" date="2012-02" db="EMBL/GenBank/DDBJ databases">
        <title>Shotgun genome sequence of Phaeospirillum photometricum DSM 122.</title>
        <authorList>
            <person name="Duquesne K."/>
            <person name="Sturgis J."/>
        </authorList>
    </citation>
    <scope>NUCLEOTIDE SEQUENCE [LARGE SCALE GENOMIC DNA]</scope>
    <source>
        <strain evidence="3">DSM122</strain>
    </source>
</reference>
<gene>
    <name evidence="2" type="ORF">RSPPHO_01712</name>
</gene>
<organism evidence="2 3">
    <name type="scientific">Pararhodospirillum photometricum DSM 122</name>
    <dbReference type="NCBI Taxonomy" id="1150469"/>
    <lineage>
        <taxon>Bacteria</taxon>
        <taxon>Pseudomonadati</taxon>
        <taxon>Pseudomonadota</taxon>
        <taxon>Alphaproteobacteria</taxon>
        <taxon>Rhodospirillales</taxon>
        <taxon>Rhodospirillaceae</taxon>
        <taxon>Pararhodospirillum</taxon>
    </lineage>
</organism>
<dbReference type="AlphaFoldDB" id="H6SK23"/>
<dbReference type="InterPro" id="IPR046917">
    <property type="entry name" value="ABC-3C_CTD12"/>
</dbReference>
<evidence type="ECO:0000313" key="2">
    <source>
        <dbReference type="EMBL" id="CCG08338.1"/>
    </source>
</evidence>
<proteinExistence type="predicted"/>
<sequence>MTVSDHRHQTLWTPGMKFAYEDLSEDQFETLIVLLCQRLLGLSVKGFAKGPDGGRDAKFVGTAELHPSKAAPWSGTIIIQAKHTNGYNRHFGEADFHSPNSNDTVIGKEVPRIAKLRKGNQLDHYMLFANRRLAGNADQNITSHIAKECGLPEGSIYLCGVEQLELYLRQFPEVAALADLDPVDSPLIVSPDELAIVVQAIASHEADLSSVLDTPPGERTSYEQKNVLNNMTPEYARELRKRYLKDTAQIRAFLAAPENLEILKSYEATTEEFQMKIISKRKGFQNFDAVMEYLLDLLFQRDPILRQRQHKRLTRAILFYMYWNCDIGEVADAEA</sequence>
<evidence type="ECO:0000259" key="1">
    <source>
        <dbReference type="Pfam" id="PF20279"/>
    </source>
</evidence>
<dbReference type="EMBL" id="HE663493">
    <property type="protein sequence ID" value="CCG08338.1"/>
    <property type="molecule type" value="Genomic_DNA"/>
</dbReference>
<dbReference type="STRING" id="1150469.RSPPHO_01712"/>
<feature type="domain" description="ABC-three component systems C-terminal" evidence="1">
    <location>
        <begin position="183"/>
        <end position="328"/>
    </location>
</feature>
<dbReference type="PATRIC" id="fig|1150469.3.peg.1931"/>
<evidence type="ECO:0000313" key="3">
    <source>
        <dbReference type="Proteomes" id="UP000033220"/>
    </source>
</evidence>
<dbReference type="eggNOG" id="ENOG502Z9QR">
    <property type="taxonomic scope" value="Bacteria"/>
</dbReference>
<keyword evidence="3" id="KW-1185">Reference proteome</keyword>
<dbReference type="Proteomes" id="UP000033220">
    <property type="component" value="Chromosome DSM 122"/>
</dbReference>
<dbReference type="KEGG" id="rpm:RSPPHO_01712"/>
<dbReference type="HOGENOM" id="CLU_870862_0_0_5"/>
<protein>
    <recommendedName>
        <fullName evidence="1">ABC-three component systems C-terminal domain-containing protein</fullName>
    </recommendedName>
</protein>